<keyword evidence="1" id="KW-0812">Transmembrane</keyword>
<proteinExistence type="predicted"/>
<organism evidence="3 4">
    <name type="scientific">Amycolatopsis cihanbeyliensis</name>
    <dbReference type="NCBI Taxonomy" id="1128664"/>
    <lineage>
        <taxon>Bacteria</taxon>
        <taxon>Bacillati</taxon>
        <taxon>Actinomycetota</taxon>
        <taxon>Actinomycetes</taxon>
        <taxon>Pseudonocardiales</taxon>
        <taxon>Pseudonocardiaceae</taxon>
        <taxon>Amycolatopsis</taxon>
    </lineage>
</organism>
<dbReference type="OrthoDB" id="5519470at2"/>
<evidence type="ECO:0000256" key="1">
    <source>
        <dbReference type="SAM" id="Phobius"/>
    </source>
</evidence>
<accession>A0A542DQU8</accession>
<dbReference type="Pfam" id="PF14145">
    <property type="entry name" value="YrhK"/>
    <property type="match status" value="1"/>
</dbReference>
<dbReference type="EMBL" id="VFML01000001">
    <property type="protein sequence ID" value="TQJ05480.1"/>
    <property type="molecule type" value="Genomic_DNA"/>
</dbReference>
<dbReference type="InterPro" id="IPR025424">
    <property type="entry name" value="YrhK_domain"/>
</dbReference>
<dbReference type="RefSeq" id="WP_142001001.1">
    <property type="nucleotide sequence ID" value="NZ_VFML01000001.1"/>
</dbReference>
<evidence type="ECO:0000313" key="4">
    <source>
        <dbReference type="Proteomes" id="UP000320876"/>
    </source>
</evidence>
<gene>
    <name evidence="3" type="ORF">FB471_5314</name>
</gene>
<reference evidence="3 4" key="1">
    <citation type="submission" date="2019-06" db="EMBL/GenBank/DDBJ databases">
        <title>Sequencing the genomes of 1000 actinobacteria strains.</title>
        <authorList>
            <person name="Klenk H.-P."/>
        </authorList>
    </citation>
    <scope>NUCLEOTIDE SEQUENCE [LARGE SCALE GENOMIC DNA]</scope>
    <source>
        <strain evidence="3 4">DSM 45679</strain>
    </source>
</reference>
<dbReference type="AlphaFoldDB" id="A0A542DQU8"/>
<keyword evidence="4" id="KW-1185">Reference proteome</keyword>
<feature type="transmembrane region" description="Helical" evidence="1">
    <location>
        <begin position="55"/>
        <end position="73"/>
    </location>
</feature>
<evidence type="ECO:0000313" key="3">
    <source>
        <dbReference type="EMBL" id="TQJ05480.1"/>
    </source>
</evidence>
<feature type="domain" description="YrhK" evidence="2">
    <location>
        <begin position="23"/>
        <end position="78"/>
    </location>
</feature>
<evidence type="ECO:0000259" key="2">
    <source>
        <dbReference type="Pfam" id="PF14145"/>
    </source>
</evidence>
<protein>
    <submittedName>
        <fullName evidence="3">YrhK-like protein</fullName>
    </submittedName>
</protein>
<feature type="transmembrane region" description="Helical" evidence="1">
    <location>
        <begin position="30"/>
        <end position="49"/>
    </location>
</feature>
<keyword evidence="1" id="KW-0472">Membrane</keyword>
<name>A0A542DQU8_AMYCI</name>
<comment type="caution">
    <text evidence="3">The sequence shown here is derived from an EMBL/GenBank/DDBJ whole genome shotgun (WGS) entry which is preliminary data.</text>
</comment>
<keyword evidence="1" id="KW-1133">Transmembrane helix</keyword>
<dbReference type="Proteomes" id="UP000320876">
    <property type="component" value="Unassembled WGS sequence"/>
</dbReference>
<sequence>MAESADPPPLLLSFGHEELVIRQRYEVASIVNDILIAFWFVLGSVFFFYESLTTAGTWFFLIGSIELMIRPVLRLSRRVHLRRVRTGSPGETAQDF</sequence>